<dbReference type="SUPFAM" id="SSF82649">
    <property type="entry name" value="SufE/NifU"/>
    <property type="match status" value="1"/>
</dbReference>
<dbReference type="CDD" id="cd06664">
    <property type="entry name" value="IscU_like"/>
    <property type="match status" value="1"/>
</dbReference>
<organism evidence="2">
    <name type="scientific">Gulosibacter sediminis</name>
    <dbReference type="NCBI Taxonomy" id="1729695"/>
    <lineage>
        <taxon>Bacteria</taxon>
        <taxon>Bacillati</taxon>
        <taxon>Actinomycetota</taxon>
        <taxon>Actinomycetes</taxon>
        <taxon>Micrococcales</taxon>
        <taxon>Microbacteriaceae</taxon>
        <taxon>Gulosibacter</taxon>
    </lineage>
</organism>
<proteinExistence type="predicted"/>
<dbReference type="EMBL" id="CP097160">
    <property type="protein sequence ID" value="UQN14037.1"/>
    <property type="molecule type" value="Genomic_DNA"/>
</dbReference>
<dbReference type="Gene3D" id="3.90.1010.10">
    <property type="match status" value="1"/>
</dbReference>
<accession>A0ABY4MV43</accession>
<dbReference type="Pfam" id="PF01592">
    <property type="entry name" value="NifU_N"/>
    <property type="match status" value="1"/>
</dbReference>
<feature type="domain" description="NIF system FeS cluster assembly NifU N-terminal" evidence="1">
    <location>
        <begin position="8"/>
        <end position="131"/>
    </location>
</feature>
<protein>
    <submittedName>
        <fullName evidence="2">SUF system NifU family Fe-S cluster assembly protein</fullName>
    </submittedName>
</protein>
<name>A0ABY4MV43_9MICO</name>
<reference evidence="2" key="1">
    <citation type="submission" date="2022-05" db="EMBL/GenBank/DDBJ databases">
        <title>Complete genome sequence of toluene-degrading Gulosibacter sediminis strain ACHW.36C.</title>
        <authorList>
            <person name="Wai A.C."/>
            <person name="Lai G.K."/>
            <person name="Griffin S.D."/>
            <person name="Leung F.C."/>
        </authorList>
    </citation>
    <scope>NUCLEOTIDE SEQUENCE [LARGE SCALE GENOMIC DNA]</scope>
    <source>
        <strain evidence="2">ACHW.36C</strain>
    </source>
</reference>
<evidence type="ECO:0000313" key="2">
    <source>
        <dbReference type="EMBL" id="UQN14037.1"/>
    </source>
</evidence>
<evidence type="ECO:0000259" key="1">
    <source>
        <dbReference type="Pfam" id="PF01592"/>
    </source>
</evidence>
<gene>
    <name evidence="2" type="ORF">M3M28_08180</name>
</gene>
<dbReference type="NCBIfam" id="TIGR01994">
    <property type="entry name" value="SUF_scaf_2"/>
    <property type="match status" value="1"/>
</dbReference>
<sequence>MSGLDSLYQDIILDASRRRTGEGEIAPFDAEHFEKNPSCGDEIRLRVRVEDDRVAEIGWVGDGCSISMASASIMVEQLVGQPVAQARAGVEALRGMLRKRGSDHLTDDEADLLGDAIAFEGVGKYVMRVKCAMLGWVALEAALREAEAA</sequence>
<dbReference type="InterPro" id="IPR002871">
    <property type="entry name" value="NIF_FeS_clus_asmbl_NifU_N"/>
</dbReference>